<feature type="domain" description="Beta-lactamase-related" evidence="2">
    <location>
        <begin position="132"/>
        <end position="442"/>
    </location>
</feature>
<dbReference type="GO" id="GO:0016787">
    <property type="term" value="F:hydrolase activity"/>
    <property type="evidence" value="ECO:0007669"/>
    <property type="project" value="UniProtKB-KW"/>
</dbReference>
<dbReference type="Gene3D" id="2.60.120.380">
    <property type="match status" value="1"/>
</dbReference>
<reference evidence="3" key="1">
    <citation type="submission" date="2022-06" db="EMBL/GenBank/DDBJ databases">
        <title>Gracilimonas sp. CAU 1638 isolated from sea sediment.</title>
        <authorList>
            <person name="Kim W."/>
        </authorList>
    </citation>
    <scope>NUCLEOTIDE SEQUENCE</scope>
    <source>
        <strain evidence="3">CAU 1638</strain>
    </source>
</reference>
<name>A0A9X2RFU9_9BACT</name>
<dbReference type="RefSeq" id="WP_255133801.1">
    <property type="nucleotide sequence ID" value="NZ_JANDBC010000001.1"/>
</dbReference>
<dbReference type="Pfam" id="PF00144">
    <property type="entry name" value="Beta-lactamase"/>
    <property type="match status" value="1"/>
</dbReference>
<evidence type="ECO:0000256" key="1">
    <source>
        <dbReference type="SAM" id="SignalP"/>
    </source>
</evidence>
<gene>
    <name evidence="3" type="ORF">NM125_06020</name>
</gene>
<dbReference type="EMBL" id="JANDBC010000001">
    <property type="protein sequence ID" value="MCP9291133.1"/>
    <property type="molecule type" value="Genomic_DNA"/>
</dbReference>
<evidence type="ECO:0000313" key="4">
    <source>
        <dbReference type="Proteomes" id="UP001139125"/>
    </source>
</evidence>
<dbReference type="InterPro" id="IPR012338">
    <property type="entry name" value="Beta-lactam/transpept-like"/>
</dbReference>
<accession>A0A9X2RFU9</accession>
<keyword evidence="3" id="KW-0378">Hydrolase</keyword>
<proteinExistence type="predicted"/>
<dbReference type="PANTHER" id="PTHR46825:SF9">
    <property type="entry name" value="BETA-LACTAMASE-RELATED DOMAIN-CONTAINING PROTEIN"/>
    <property type="match status" value="1"/>
</dbReference>
<organism evidence="3 4">
    <name type="scientific">Gracilimonas sediminicola</name>
    <dbReference type="NCBI Taxonomy" id="2952158"/>
    <lineage>
        <taxon>Bacteria</taxon>
        <taxon>Pseudomonadati</taxon>
        <taxon>Balneolota</taxon>
        <taxon>Balneolia</taxon>
        <taxon>Balneolales</taxon>
        <taxon>Balneolaceae</taxon>
        <taxon>Gracilimonas</taxon>
    </lineage>
</organism>
<dbReference type="Proteomes" id="UP001139125">
    <property type="component" value="Unassembled WGS sequence"/>
</dbReference>
<comment type="caution">
    <text evidence="3">The sequence shown here is derived from an EMBL/GenBank/DDBJ whole genome shotgun (WGS) entry which is preliminary data.</text>
</comment>
<keyword evidence="1" id="KW-0732">Signal</keyword>
<protein>
    <submittedName>
        <fullName evidence="3">Serine hydrolase</fullName>
    </submittedName>
</protein>
<keyword evidence="4" id="KW-1185">Reference proteome</keyword>
<feature type="signal peptide" evidence="1">
    <location>
        <begin position="1"/>
        <end position="20"/>
    </location>
</feature>
<dbReference type="SUPFAM" id="SSF56601">
    <property type="entry name" value="beta-lactamase/transpeptidase-like"/>
    <property type="match status" value="1"/>
</dbReference>
<evidence type="ECO:0000259" key="2">
    <source>
        <dbReference type="Pfam" id="PF00144"/>
    </source>
</evidence>
<dbReference type="AlphaFoldDB" id="A0A9X2RFU9"/>
<dbReference type="InterPro" id="IPR050491">
    <property type="entry name" value="AmpC-like"/>
</dbReference>
<sequence length="666" mass="73847">MKKLTTLLCAFLLTASLTVAQNSTPLKIGEQIEGALKTGETDVFTLTVDTDQFVYGFANQKTVDVVITVHGPEGEQIGTYDNPARGKENFQFNTKKAGEYRFEIAPFEDEEGEYSILVSTVEPIATEPDGKVDQMMRPYTGNDVPGAAAMVIIDGEVVFQKSYGMANLTHDIPMSENTRHNIGSTSKQFLAFGSLLLEQEGKLNLDDDVRDYIPELPEFEHTVTLRHLINHTNGYREFLNLVAMTGRNPSTSLSQEKIIEIVQRQPELQNEPGTEWNYNNTGYALMTEVIERVTDMTFPQWMLQNVFKPIGMNHTVVRANQNQVVPNRSLGYQNSKDGGVEEVTDLGGAMGAGGIHTTMGDLAKWIDHLLDPKVGTKAMIKEMSTSDTLKNGNPTNYGLGLMIGKHRGLDFIQHGGADMAHRSMLRVVPAIRAAVVTQSNFASFDGSIANQISETFFEDFMEPVSDEEGSEEEMPAEETETFVYNPADFEPLTGRYELEVMPGFILTFSRDEDRIYTQATGQPEINITATSDSTFSLVGVNASVTFHHNEDGTVDSLTLHQNGNHIAKRIEFELSLEEMEEYTGRYFSDEIETVYDIALADSSLSLQNYQLEDDIKLLPGSADSFSGGFPISEVKFVRNDAGEIIGFDAGNGRTVGVFFKKWSDTK</sequence>
<feature type="chain" id="PRO_5040821803" evidence="1">
    <location>
        <begin position="21"/>
        <end position="666"/>
    </location>
</feature>
<evidence type="ECO:0000313" key="3">
    <source>
        <dbReference type="EMBL" id="MCP9291133.1"/>
    </source>
</evidence>
<dbReference type="Gene3D" id="3.40.710.10">
    <property type="entry name" value="DD-peptidase/beta-lactamase superfamily"/>
    <property type="match status" value="1"/>
</dbReference>
<dbReference type="PANTHER" id="PTHR46825">
    <property type="entry name" value="D-ALANYL-D-ALANINE-CARBOXYPEPTIDASE/ENDOPEPTIDASE AMPH"/>
    <property type="match status" value="1"/>
</dbReference>
<dbReference type="InterPro" id="IPR001466">
    <property type="entry name" value="Beta-lactam-related"/>
</dbReference>